<reference evidence="1 2" key="1">
    <citation type="submission" date="2019-11" db="EMBL/GenBank/DDBJ databases">
        <title>Whole genome sequence of Oryza granulata.</title>
        <authorList>
            <person name="Li W."/>
        </authorList>
    </citation>
    <scope>NUCLEOTIDE SEQUENCE [LARGE SCALE GENOMIC DNA]</scope>
    <source>
        <strain evidence="2">cv. Menghai</strain>
        <tissue evidence="1">Leaf</tissue>
    </source>
</reference>
<evidence type="ECO:0000313" key="1">
    <source>
        <dbReference type="EMBL" id="KAF0909467.1"/>
    </source>
</evidence>
<protein>
    <submittedName>
        <fullName evidence="1">Uncharacterized protein</fullName>
    </submittedName>
</protein>
<dbReference type="AlphaFoldDB" id="A0A6G1DAK5"/>
<accession>A0A6G1DAK5</accession>
<sequence>MPGSANWFKTNLITCFAVKGLQARNPPTRAKEFLKDSGEIVRRMQKINSDYTILSDFSISTMVK</sequence>
<comment type="caution">
    <text evidence="1">The sequence shown here is derived from an EMBL/GenBank/DDBJ whole genome shotgun (WGS) entry which is preliminary data.</text>
</comment>
<organism evidence="1 2">
    <name type="scientific">Oryza meyeriana var. granulata</name>
    <dbReference type="NCBI Taxonomy" id="110450"/>
    <lineage>
        <taxon>Eukaryota</taxon>
        <taxon>Viridiplantae</taxon>
        <taxon>Streptophyta</taxon>
        <taxon>Embryophyta</taxon>
        <taxon>Tracheophyta</taxon>
        <taxon>Spermatophyta</taxon>
        <taxon>Magnoliopsida</taxon>
        <taxon>Liliopsida</taxon>
        <taxon>Poales</taxon>
        <taxon>Poaceae</taxon>
        <taxon>BOP clade</taxon>
        <taxon>Oryzoideae</taxon>
        <taxon>Oryzeae</taxon>
        <taxon>Oryzinae</taxon>
        <taxon>Oryza</taxon>
        <taxon>Oryza meyeriana</taxon>
    </lineage>
</organism>
<dbReference type="Proteomes" id="UP000479710">
    <property type="component" value="Unassembled WGS sequence"/>
</dbReference>
<dbReference type="EMBL" id="SPHZ02000007">
    <property type="protein sequence ID" value="KAF0909467.1"/>
    <property type="molecule type" value="Genomic_DNA"/>
</dbReference>
<evidence type="ECO:0000313" key="2">
    <source>
        <dbReference type="Proteomes" id="UP000479710"/>
    </source>
</evidence>
<proteinExistence type="predicted"/>
<name>A0A6G1DAK5_9ORYZ</name>
<keyword evidence="2" id="KW-1185">Reference proteome</keyword>
<gene>
    <name evidence="1" type="ORF">E2562_036455</name>
</gene>